<gene>
    <name evidence="5" type="ORF">RV00_GL002393</name>
</gene>
<dbReference type="PROSITE" id="PS00501">
    <property type="entry name" value="SPASE_I_1"/>
    <property type="match status" value="1"/>
</dbReference>
<dbReference type="STRING" id="319970.RV00_GL002393"/>
<keyword evidence="3" id="KW-1133">Transmembrane helix</keyword>
<feature type="domain" description="Peptidase S26" evidence="4">
    <location>
        <begin position="8"/>
        <end position="60"/>
    </location>
</feature>
<evidence type="ECO:0000313" key="5">
    <source>
        <dbReference type="EMBL" id="OJG35639.1"/>
    </source>
</evidence>
<dbReference type="EMBL" id="JXKM01000005">
    <property type="protein sequence ID" value="OJG35639.1"/>
    <property type="molecule type" value="Genomic_DNA"/>
</dbReference>
<keyword evidence="1" id="KW-0645">Protease</keyword>
<evidence type="ECO:0000256" key="2">
    <source>
        <dbReference type="ARBA" id="ARBA00022801"/>
    </source>
</evidence>
<feature type="transmembrane region" description="Helical" evidence="3">
    <location>
        <begin position="10"/>
        <end position="28"/>
    </location>
</feature>
<dbReference type="InterPro" id="IPR019533">
    <property type="entry name" value="Peptidase_S26"/>
</dbReference>
<organism evidence="5 6">
    <name type="scientific">Enterococcus devriesei</name>
    <dbReference type="NCBI Taxonomy" id="319970"/>
    <lineage>
        <taxon>Bacteria</taxon>
        <taxon>Bacillati</taxon>
        <taxon>Bacillota</taxon>
        <taxon>Bacilli</taxon>
        <taxon>Lactobacillales</taxon>
        <taxon>Enterococcaceae</taxon>
        <taxon>Enterococcus</taxon>
    </lineage>
</organism>
<keyword evidence="2" id="KW-0378">Hydrolase</keyword>
<dbReference type="InterPro" id="IPR036286">
    <property type="entry name" value="LexA/Signal_pep-like_sf"/>
</dbReference>
<evidence type="ECO:0000256" key="1">
    <source>
        <dbReference type="ARBA" id="ARBA00022670"/>
    </source>
</evidence>
<evidence type="ECO:0000256" key="3">
    <source>
        <dbReference type="SAM" id="Phobius"/>
    </source>
</evidence>
<dbReference type="Pfam" id="PF10502">
    <property type="entry name" value="Peptidase_S26"/>
    <property type="match status" value="1"/>
</dbReference>
<name>A0A1L8SU63_9ENTE</name>
<dbReference type="Proteomes" id="UP000183700">
    <property type="component" value="Unassembled WGS sequence"/>
</dbReference>
<evidence type="ECO:0000259" key="4">
    <source>
        <dbReference type="Pfam" id="PF10502"/>
    </source>
</evidence>
<keyword evidence="3" id="KW-0472">Membrane</keyword>
<dbReference type="AlphaFoldDB" id="A0A1L8SU63"/>
<dbReference type="GO" id="GO:0006465">
    <property type="term" value="P:signal peptide processing"/>
    <property type="evidence" value="ECO:0007669"/>
    <property type="project" value="InterPro"/>
</dbReference>
<keyword evidence="6" id="KW-1185">Reference proteome</keyword>
<keyword evidence="3" id="KW-0812">Transmembrane</keyword>
<proteinExistence type="predicted"/>
<sequence>MKAKEIRKTIFYYTLVIAAVIGLRYYVFSPVVALGDSMNPTLKDGERIFGLKIRKSNGSISSPFPRLMIPTSITSNE</sequence>
<comment type="caution">
    <text evidence="5">The sequence shown here is derived from an EMBL/GenBank/DDBJ whole genome shotgun (WGS) entry which is preliminary data.</text>
</comment>
<accession>A0A1L8SU63</accession>
<evidence type="ECO:0000313" key="6">
    <source>
        <dbReference type="Proteomes" id="UP000183700"/>
    </source>
</evidence>
<dbReference type="GO" id="GO:0004252">
    <property type="term" value="F:serine-type endopeptidase activity"/>
    <property type="evidence" value="ECO:0007669"/>
    <property type="project" value="InterPro"/>
</dbReference>
<reference evidence="5 6" key="1">
    <citation type="submission" date="2014-12" db="EMBL/GenBank/DDBJ databases">
        <title>Draft genome sequences of 29 type strains of Enterococci.</title>
        <authorList>
            <person name="Zhong Z."/>
            <person name="Sun Z."/>
            <person name="Liu W."/>
            <person name="Zhang W."/>
            <person name="Zhang H."/>
        </authorList>
    </citation>
    <scope>NUCLEOTIDE SEQUENCE [LARGE SCALE GENOMIC DNA]</scope>
    <source>
        <strain evidence="5 6">DSM 22802</strain>
    </source>
</reference>
<dbReference type="SUPFAM" id="SSF51306">
    <property type="entry name" value="LexA/Signal peptidase"/>
    <property type="match status" value="1"/>
</dbReference>
<dbReference type="GO" id="GO:0016020">
    <property type="term" value="C:membrane"/>
    <property type="evidence" value="ECO:0007669"/>
    <property type="project" value="InterPro"/>
</dbReference>
<dbReference type="InterPro" id="IPR019756">
    <property type="entry name" value="Pept_S26A_signal_pept_1_Ser-AS"/>
</dbReference>
<protein>
    <recommendedName>
        <fullName evidence="4">Peptidase S26 domain-containing protein</fullName>
    </recommendedName>
</protein>